<feature type="non-terminal residue" evidence="1">
    <location>
        <position position="1"/>
    </location>
</feature>
<sequence length="72" mass="8256">KEPYKIIEKYNKLVDLIIELGLQNCFNDKPIINGKELATLLNIKQGVIIGEIQKSIIEWQLENADGSRKQCE</sequence>
<dbReference type="Proteomes" id="UP000789920">
    <property type="component" value="Unassembled WGS sequence"/>
</dbReference>
<comment type="caution">
    <text evidence="1">The sequence shown here is derived from an EMBL/GenBank/DDBJ whole genome shotgun (WGS) entry which is preliminary data.</text>
</comment>
<evidence type="ECO:0000313" key="2">
    <source>
        <dbReference type="Proteomes" id="UP000789920"/>
    </source>
</evidence>
<evidence type="ECO:0000313" key="1">
    <source>
        <dbReference type="EMBL" id="CAG8831823.1"/>
    </source>
</evidence>
<organism evidence="1 2">
    <name type="scientific">Racocetra persica</name>
    <dbReference type="NCBI Taxonomy" id="160502"/>
    <lineage>
        <taxon>Eukaryota</taxon>
        <taxon>Fungi</taxon>
        <taxon>Fungi incertae sedis</taxon>
        <taxon>Mucoromycota</taxon>
        <taxon>Glomeromycotina</taxon>
        <taxon>Glomeromycetes</taxon>
        <taxon>Diversisporales</taxon>
        <taxon>Gigasporaceae</taxon>
        <taxon>Racocetra</taxon>
    </lineage>
</organism>
<dbReference type="EMBL" id="CAJVQC010102306">
    <property type="protein sequence ID" value="CAG8831823.1"/>
    <property type="molecule type" value="Genomic_DNA"/>
</dbReference>
<keyword evidence="2" id="KW-1185">Reference proteome</keyword>
<protein>
    <submittedName>
        <fullName evidence="1">21720_t:CDS:1</fullName>
    </submittedName>
</protein>
<reference evidence="1" key="1">
    <citation type="submission" date="2021-06" db="EMBL/GenBank/DDBJ databases">
        <authorList>
            <person name="Kallberg Y."/>
            <person name="Tangrot J."/>
            <person name="Rosling A."/>
        </authorList>
    </citation>
    <scope>NUCLEOTIDE SEQUENCE</scope>
    <source>
        <strain evidence="1">MA461A</strain>
    </source>
</reference>
<accession>A0ACA9SAC1</accession>
<proteinExistence type="predicted"/>
<feature type="non-terminal residue" evidence="1">
    <location>
        <position position="72"/>
    </location>
</feature>
<name>A0ACA9SAC1_9GLOM</name>
<gene>
    <name evidence="1" type="ORF">RPERSI_LOCUS28275</name>
</gene>